<proteinExistence type="predicted"/>
<name>A0A6J7WTU9_9CAUD</name>
<protein>
    <recommendedName>
        <fullName evidence="3">Phage head morphogenesis domain-containing protein</fullName>
    </recommendedName>
</protein>
<organism evidence="2">
    <name type="scientific">uncultured Caudovirales phage</name>
    <dbReference type="NCBI Taxonomy" id="2100421"/>
    <lineage>
        <taxon>Viruses</taxon>
        <taxon>Duplodnaviria</taxon>
        <taxon>Heunggongvirae</taxon>
        <taxon>Uroviricota</taxon>
        <taxon>Caudoviricetes</taxon>
        <taxon>Peduoviridae</taxon>
        <taxon>Maltschvirus</taxon>
        <taxon>Maltschvirus maltsch</taxon>
    </lineage>
</organism>
<evidence type="ECO:0000256" key="1">
    <source>
        <dbReference type="SAM" id="MobiDB-lite"/>
    </source>
</evidence>
<dbReference type="EMBL" id="LR798283">
    <property type="protein sequence ID" value="CAB5220238.1"/>
    <property type="molecule type" value="Genomic_DNA"/>
</dbReference>
<feature type="compositionally biased region" description="Basic residues" evidence="1">
    <location>
        <begin position="369"/>
        <end position="383"/>
    </location>
</feature>
<evidence type="ECO:0008006" key="3">
    <source>
        <dbReference type="Google" id="ProtNLM"/>
    </source>
</evidence>
<evidence type="ECO:0000313" key="2">
    <source>
        <dbReference type="EMBL" id="CAB5220238.1"/>
    </source>
</evidence>
<feature type="region of interest" description="Disordered" evidence="1">
    <location>
        <begin position="313"/>
        <end position="414"/>
    </location>
</feature>
<feature type="region of interest" description="Disordered" evidence="1">
    <location>
        <begin position="1"/>
        <end position="30"/>
    </location>
</feature>
<accession>A0A6J7WTU9</accession>
<gene>
    <name evidence="2" type="ORF">UFOVP238_4</name>
</gene>
<sequence length="1390" mass="156181">MTENYPQGPGFPVPSQSKESRRNALRGEFMPATKKNKKRWYNIQRKDRKGVAITPNRIVLVDAESRIDQLADDFAKHWSDTETRDTHGRWSVGGQHTVVFPDGVNAMRSKPALELARYHNVHKDWERFAAVDPAKRKRIADFYDAAEDVPADKASPEVKKAYAALTKEVGEQYKVLTQDLGVKVEFTDEDPYENYNEMQKDYLQNKRIKIMRTASTGSHPLMTDEQNDQFRAVHDAFGHLGTGCGFDRHGEEAAYQAHKSMFSPEAQKAAATELRGQNSFLIDRGFFGPQKLVIMPEELRKRLAALLRKSESSFTAQQHSDRDNAYSSTGSHHVSLGRVSAERRELSKGDKQGHPFHEQVTKAEFDEKKHRRDNRGRFSRKGSSKGSGTSSESSKRTFSRPITPASETDYKTSKAKHAIDVLNASYVAKENKKSIPVHKIAQYSFDARGDLKERSVYAVSKLMAKDPDFVAWHKGIMKDTPEAYDFRTFMRDNNTRGDGYVTPSKAARILAQVYIDQWAESSGGVSPLSWAIQKTASDTFDVPYSGPDESLVTKKKINKAYVDHRVPITSFLNACYEQTQVELKKAGVTEVPMYRGYNTPVSSIDDKEGASIIENCKHDKQAEVDVDCNPLTSWSTSEDIAEQFAGFVQSKVTSSDASSMSRKNAITNVPMVLYANVPAERILSIPCSGMGCYNESEAVVVGGSGMKIGAKLANNILASSYFPAVKSVLTGKEYKSEKATRTGWYETFTKTSAWKIDTYPDSDWPKRTPDRMSDIMSLLQKGEKEGHPFRGNQWTKVRVPAFKTWTEVRSWFSERGVFLVTSKLKSYDIGPKEMQQVAKHLTFADKKFGGAVFRELRRITIDTDPKVVASVTSLTDPESKGGSTLGIGRVLANRLIDPEAAYEAETKAALEQGWSEAWRKRWVGNVSMDAHSTIMHEVGHLIQNDMDRSDSPTWKTKGSIYVQAADAAGWIERDRGKQREAGLRIGHDVSSYASSSPHELHSEIVALINSPDMYATLDDEAKKRVQIYQDTLNELASRVMVKVGGGGDHHCTFGYTPEFIESANRFFLDIISRKIQYTEIEKEFAVSALKRLNKKQLDKLINEEIKRQAPALSRAVRRTMETLISNPEMQKLIRSWMQGDFSGWQIKLESAASTLHVNPKVLADALEVPYTVGYAMPTQAMPKAVDFQMSFEQPDILASKWAYSHSGEMITTQSRHMVNTISQMVSEAANGDMTVQDLKWELSHMIKLPPRYANAVRNYRKSLKASGKKASISNRLADQYARRLLVDHADVIARTEVMNAMSEGQQQFWNQMVESNVLPAGIVRRQWSTSHKENVCGICRPMDGVEVDFYGQFTLPNGVVVERTPAHPRCVCSIILSIPEPKDLLRAKKK</sequence>
<reference evidence="2" key="1">
    <citation type="submission" date="2020-05" db="EMBL/GenBank/DDBJ databases">
        <authorList>
            <person name="Chiriac C."/>
            <person name="Salcher M."/>
            <person name="Ghai R."/>
            <person name="Kavagutti S V."/>
        </authorList>
    </citation>
    <scope>NUCLEOTIDE SEQUENCE</scope>
</reference>
<feature type="compositionally biased region" description="Basic and acidic residues" evidence="1">
    <location>
        <begin position="340"/>
        <end position="368"/>
    </location>
</feature>